<evidence type="ECO:0000256" key="1">
    <source>
        <dbReference type="SAM" id="MobiDB-lite"/>
    </source>
</evidence>
<keyword evidence="3" id="KW-1185">Reference proteome</keyword>
<proteinExistence type="predicted"/>
<sequence length="123" mass="13667">MFRRTFWFTTGVAAGVWATTKVNRKLRQLTPESLAATAANKAIEAGGRIKDRAVDFALDVRDNMARREAELGDALGLDAPVDRELPVSGRYAAIENRNSPKSKPRYAEGSAYLTNPYNRNEDH</sequence>
<accession>A0ABW0XNH5</accession>
<gene>
    <name evidence="2" type="ORF">ACFP2V_18655</name>
</gene>
<feature type="compositionally biased region" description="Polar residues" evidence="1">
    <location>
        <begin position="112"/>
        <end position="123"/>
    </location>
</feature>
<comment type="caution">
    <text evidence="2">The sequence shown here is derived from an EMBL/GenBank/DDBJ whole genome shotgun (WGS) entry which is preliminary data.</text>
</comment>
<evidence type="ECO:0008006" key="4">
    <source>
        <dbReference type="Google" id="ProtNLM"/>
    </source>
</evidence>
<evidence type="ECO:0000313" key="2">
    <source>
        <dbReference type="EMBL" id="MFC5672058.1"/>
    </source>
</evidence>
<feature type="region of interest" description="Disordered" evidence="1">
    <location>
        <begin position="95"/>
        <end position="123"/>
    </location>
</feature>
<protein>
    <recommendedName>
        <fullName evidence="4">Secreted protein</fullName>
    </recommendedName>
</protein>
<name>A0ABW0XNH5_9ACTN</name>
<reference evidence="3" key="1">
    <citation type="journal article" date="2019" name="Int. J. Syst. Evol. Microbiol.">
        <title>The Global Catalogue of Microorganisms (GCM) 10K type strain sequencing project: providing services to taxonomists for standard genome sequencing and annotation.</title>
        <authorList>
            <consortium name="The Broad Institute Genomics Platform"/>
            <consortium name="The Broad Institute Genome Sequencing Center for Infectious Disease"/>
            <person name="Wu L."/>
            <person name="Ma J."/>
        </authorList>
    </citation>
    <scope>NUCLEOTIDE SEQUENCE [LARGE SCALE GENOMIC DNA]</scope>
    <source>
        <strain evidence="3">JCM 13852</strain>
    </source>
</reference>
<dbReference type="RefSeq" id="WP_381213259.1">
    <property type="nucleotide sequence ID" value="NZ_JBHSPC010000050.1"/>
</dbReference>
<evidence type="ECO:0000313" key="3">
    <source>
        <dbReference type="Proteomes" id="UP001596183"/>
    </source>
</evidence>
<organism evidence="2 3">
    <name type="scientific">Streptomyces incanus</name>
    <dbReference type="NCBI Taxonomy" id="887453"/>
    <lineage>
        <taxon>Bacteria</taxon>
        <taxon>Bacillati</taxon>
        <taxon>Actinomycetota</taxon>
        <taxon>Actinomycetes</taxon>
        <taxon>Kitasatosporales</taxon>
        <taxon>Streptomycetaceae</taxon>
        <taxon>Streptomyces</taxon>
    </lineage>
</organism>
<dbReference type="Proteomes" id="UP001596183">
    <property type="component" value="Unassembled WGS sequence"/>
</dbReference>
<dbReference type="EMBL" id="JBHSPC010000050">
    <property type="protein sequence ID" value="MFC5672058.1"/>
    <property type="molecule type" value="Genomic_DNA"/>
</dbReference>